<reference evidence="2" key="2">
    <citation type="submission" date="2022-01" db="EMBL/GenBank/DDBJ databases">
        <authorList>
            <person name="Yamashiro T."/>
            <person name="Shiraishi A."/>
            <person name="Satake H."/>
            <person name="Nakayama K."/>
        </authorList>
    </citation>
    <scope>NUCLEOTIDE SEQUENCE</scope>
</reference>
<feature type="region of interest" description="Disordered" evidence="1">
    <location>
        <begin position="1"/>
        <end position="113"/>
    </location>
</feature>
<evidence type="ECO:0000256" key="1">
    <source>
        <dbReference type="SAM" id="MobiDB-lite"/>
    </source>
</evidence>
<evidence type="ECO:0000313" key="2">
    <source>
        <dbReference type="EMBL" id="GJT48738.1"/>
    </source>
</evidence>
<protein>
    <recommendedName>
        <fullName evidence="4">Reverse transcriptase domain-containing protein</fullName>
    </recommendedName>
</protein>
<comment type="caution">
    <text evidence="2">The sequence shown here is derived from an EMBL/GenBank/DDBJ whole genome shotgun (WGS) entry which is preliminary data.</text>
</comment>
<dbReference type="Proteomes" id="UP001151760">
    <property type="component" value="Unassembled WGS sequence"/>
</dbReference>
<name>A0ABQ5ECW6_9ASTR</name>
<reference evidence="2" key="1">
    <citation type="journal article" date="2022" name="Int. J. Mol. Sci.">
        <title>Draft Genome of Tanacetum Coccineum: Genomic Comparison of Closely Related Tanacetum-Family Plants.</title>
        <authorList>
            <person name="Yamashiro T."/>
            <person name="Shiraishi A."/>
            <person name="Nakayama K."/>
            <person name="Satake H."/>
        </authorList>
    </citation>
    <scope>NUCLEOTIDE SEQUENCE</scope>
</reference>
<accession>A0ABQ5ECW6</accession>
<proteinExistence type="predicted"/>
<keyword evidence="3" id="KW-1185">Reference proteome</keyword>
<dbReference type="EMBL" id="BQNB010016179">
    <property type="protein sequence ID" value="GJT48738.1"/>
    <property type="molecule type" value="Genomic_DNA"/>
</dbReference>
<feature type="compositionally biased region" description="Basic and acidic residues" evidence="1">
    <location>
        <begin position="89"/>
        <end position="107"/>
    </location>
</feature>
<sequence length="113" mass="12198">MVPQIKFEPPGLSLLVQKPPANTSTDPGSGTLPGNTITNPKEDLKGITTRSGVTIQGPKAVNHDVETRNPNPEPNVAPIPKASIPFPSRRNDEKRKEKANDQNEKPMKNSLGI</sequence>
<evidence type="ECO:0000313" key="3">
    <source>
        <dbReference type="Proteomes" id="UP001151760"/>
    </source>
</evidence>
<organism evidence="2 3">
    <name type="scientific">Tanacetum coccineum</name>
    <dbReference type="NCBI Taxonomy" id="301880"/>
    <lineage>
        <taxon>Eukaryota</taxon>
        <taxon>Viridiplantae</taxon>
        <taxon>Streptophyta</taxon>
        <taxon>Embryophyta</taxon>
        <taxon>Tracheophyta</taxon>
        <taxon>Spermatophyta</taxon>
        <taxon>Magnoliopsida</taxon>
        <taxon>eudicotyledons</taxon>
        <taxon>Gunneridae</taxon>
        <taxon>Pentapetalae</taxon>
        <taxon>asterids</taxon>
        <taxon>campanulids</taxon>
        <taxon>Asterales</taxon>
        <taxon>Asteraceae</taxon>
        <taxon>Asteroideae</taxon>
        <taxon>Anthemideae</taxon>
        <taxon>Anthemidinae</taxon>
        <taxon>Tanacetum</taxon>
    </lineage>
</organism>
<evidence type="ECO:0008006" key="4">
    <source>
        <dbReference type="Google" id="ProtNLM"/>
    </source>
</evidence>
<gene>
    <name evidence="2" type="ORF">Tco_0974895</name>
</gene>
<feature type="compositionally biased region" description="Polar residues" evidence="1">
    <location>
        <begin position="20"/>
        <end position="39"/>
    </location>
</feature>